<feature type="non-terminal residue" evidence="1">
    <location>
        <position position="1"/>
    </location>
</feature>
<organism evidence="1 2">
    <name type="scientific">Sphenostylis stenocarpa</name>
    <dbReference type="NCBI Taxonomy" id="92480"/>
    <lineage>
        <taxon>Eukaryota</taxon>
        <taxon>Viridiplantae</taxon>
        <taxon>Streptophyta</taxon>
        <taxon>Embryophyta</taxon>
        <taxon>Tracheophyta</taxon>
        <taxon>Spermatophyta</taxon>
        <taxon>Magnoliopsida</taxon>
        <taxon>eudicotyledons</taxon>
        <taxon>Gunneridae</taxon>
        <taxon>Pentapetalae</taxon>
        <taxon>rosids</taxon>
        <taxon>fabids</taxon>
        <taxon>Fabales</taxon>
        <taxon>Fabaceae</taxon>
        <taxon>Papilionoideae</taxon>
        <taxon>50 kb inversion clade</taxon>
        <taxon>NPAAA clade</taxon>
        <taxon>indigoferoid/millettioid clade</taxon>
        <taxon>Phaseoleae</taxon>
        <taxon>Sphenostylis</taxon>
    </lineage>
</organism>
<keyword evidence="2" id="KW-1185">Reference proteome</keyword>
<proteinExistence type="predicted"/>
<sequence length="90" mass="10625">NFENHINYAETTEQKLNPLNRLTLVANFYEIVERELNPLNRLIYFNETSEWELNPLNGLIYYVGAERIDQLLSGFSLVKKSQLDESAEWM</sequence>
<name>A0AA86TFD9_9FABA</name>
<gene>
    <name evidence="1" type="ORF">AYBTSS11_LOCUS20220</name>
</gene>
<reference evidence="1" key="1">
    <citation type="submission" date="2023-10" db="EMBL/GenBank/DDBJ databases">
        <authorList>
            <person name="Domelevo Entfellner J.-B."/>
        </authorList>
    </citation>
    <scope>NUCLEOTIDE SEQUENCE</scope>
</reference>
<accession>A0AA86TFD9</accession>
<dbReference type="Gramene" id="rna-AYBTSS11_LOCUS20220">
    <property type="protein sequence ID" value="CAJ1964266.1"/>
    <property type="gene ID" value="gene-AYBTSS11_LOCUS20220"/>
</dbReference>
<feature type="non-terminal residue" evidence="1">
    <location>
        <position position="90"/>
    </location>
</feature>
<dbReference type="AlphaFoldDB" id="A0AA86TFD9"/>
<evidence type="ECO:0000313" key="2">
    <source>
        <dbReference type="Proteomes" id="UP001189624"/>
    </source>
</evidence>
<dbReference type="Proteomes" id="UP001189624">
    <property type="component" value="Chromosome 6"/>
</dbReference>
<protein>
    <submittedName>
        <fullName evidence="1">Uncharacterized protein</fullName>
    </submittedName>
</protein>
<dbReference type="EMBL" id="OY731403">
    <property type="protein sequence ID" value="CAJ1964266.1"/>
    <property type="molecule type" value="Genomic_DNA"/>
</dbReference>
<evidence type="ECO:0000313" key="1">
    <source>
        <dbReference type="EMBL" id="CAJ1964266.1"/>
    </source>
</evidence>